<keyword evidence="1" id="KW-0472">Membrane</keyword>
<keyword evidence="1" id="KW-1133">Transmembrane helix</keyword>
<evidence type="ECO:0000256" key="1">
    <source>
        <dbReference type="SAM" id="Phobius"/>
    </source>
</evidence>
<dbReference type="PANTHER" id="PTHR41309">
    <property type="entry name" value="MEMBRANE PROTEIN-RELATED"/>
    <property type="match status" value="1"/>
</dbReference>
<dbReference type="EMBL" id="JAHLPM010000021">
    <property type="protein sequence ID" value="MBU5439937.1"/>
    <property type="molecule type" value="Genomic_DNA"/>
</dbReference>
<feature type="transmembrane region" description="Helical" evidence="1">
    <location>
        <begin position="86"/>
        <end position="106"/>
    </location>
</feature>
<feature type="transmembrane region" description="Helical" evidence="1">
    <location>
        <begin position="43"/>
        <end position="65"/>
    </location>
</feature>
<keyword evidence="1" id="KW-0812">Transmembrane</keyword>
<reference evidence="2 3" key="1">
    <citation type="submission" date="2021-06" db="EMBL/GenBank/DDBJ databases">
        <authorList>
            <person name="Sun Q."/>
            <person name="Li D."/>
        </authorList>
    </citation>
    <scope>NUCLEOTIDE SEQUENCE [LARGE SCALE GENOMIC DNA]</scope>
    <source>
        <strain evidence="2 3">MSJ-40</strain>
    </source>
</reference>
<proteinExistence type="predicted"/>
<dbReference type="RefSeq" id="WP_216521828.1">
    <property type="nucleotide sequence ID" value="NZ_JAHLPM010000021.1"/>
</dbReference>
<dbReference type="PANTHER" id="PTHR41309:SF2">
    <property type="entry name" value="MEMBRANE PROTEIN"/>
    <property type="match status" value="1"/>
</dbReference>
<feature type="transmembrane region" description="Helical" evidence="1">
    <location>
        <begin position="193"/>
        <end position="211"/>
    </location>
</feature>
<feature type="transmembrane region" description="Helical" evidence="1">
    <location>
        <begin position="126"/>
        <end position="145"/>
    </location>
</feature>
<dbReference type="Proteomes" id="UP000749471">
    <property type="component" value="Unassembled WGS sequence"/>
</dbReference>
<dbReference type="InterPro" id="IPR025699">
    <property type="entry name" value="ABC2_memb-like"/>
</dbReference>
<feature type="transmembrane region" description="Helical" evidence="1">
    <location>
        <begin position="20"/>
        <end position="37"/>
    </location>
</feature>
<gene>
    <name evidence="2" type="ORF">KQI42_18160</name>
</gene>
<sequence>MKNLVMKDLRLTTKMNIFALLYGIIIGFTGLMINDVYRSKTMYIVGMSLSIYIVAIYTSGFEGRAKSDIILNSFPINRIDIVKAKYVSMIIYIILGGMFIIIPTQIFKLIGSFSGKVGNPASLFDFLFVLALSLIFYSIYLPFYYKSDDGLRTFNQVFYMIMIIIPGVIGKLGKKIEGTELFSYIIGMDLKSVILILLGLGVVLYIISLQISKQIYLKREF</sequence>
<accession>A0ABS6EAH6</accession>
<name>A0ABS6EAH6_9FIRM</name>
<feature type="transmembrane region" description="Helical" evidence="1">
    <location>
        <begin position="157"/>
        <end position="173"/>
    </location>
</feature>
<dbReference type="Pfam" id="PF13346">
    <property type="entry name" value="ABC2_membrane_5"/>
    <property type="match status" value="1"/>
</dbReference>
<comment type="caution">
    <text evidence="2">The sequence shown here is derived from an EMBL/GenBank/DDBJ whole genome shotgun (WGS) entry which is preliminary data.</text>
</comment>
<keyword evidence="3" id="KW-1185">Reference proteome</keyword>
<organism evidence="2 3">
    <name type="scientific">Tissierella simiarum</name>
    <dbReference type="NCBI Taxonomy" id="2841534"/>
    <lineage>
        <taxon>Bacteria</taxon>
        <taxon>Bacillati</taxon>
        <taxon>Bacillota</taxon>
        <taxon>Tissierellia</taxon>
        <taxon>Tissierellales</taxon>
        <taxon>Tissierellaceae</taxon>
        <taxon>Tissierella</taxon>
    </lineage>
</organism>
<evidence type="ECO:0000313" key="3">
    <source>
        <dbReference type="Proteomes" id="UP000749471"/>
    </source>
</evidence>
<evidence type="ECO:0000313" key="2">
    <source>
        <dbReference type="EMBL" id="MBU5439937.1"/>
    </source>
</evidence>
<protein>
    <submittedName>
        <fullName evidence="2">ABC-2 transporter permease</fullName>
    </submittedName>
</protein>